<gene>
    <name evidence="8" type="ORF">A3770_13p67890</name>
</gene>
<evidence type="ECO:0000259" key="7">
    <source>
        <dbReference type="Pfam" id="PF13087"/>
    </source>
</evidence>
<dbReference type="AlphaFoldDB" id="A0A5B8MVC1"/>
<feature type="domain" description="DNA2/NAM7 helicase helicase" evidence="6">
    <location>
        <begin position="360"/>
        <end position="533"/>
    </location>
</feature>
<accession>A0A5B8MVC1</accession>
<feature type="compositionally biased region" description="Basic residues" evidence="5">
    <location>
        <begin position="1"/>
        <end position="10"/>
    </location>
</feature>
<evidence type="ECO:0000313" key="8">
    <source>
        <dbReference type="EMBL" id="QDZ24271.1"/>
    </source>
</evidence>
<evidence type="ECO:0000256" key="2">
    <source>
        <dbReference type="ARBA" id="ARBA00022801"/>
    </source>
</evidence>
<organism evidence="8 9">
    <name type="scientific">Chloropicon primus</name>
    <dbReference type="NCBI Taxonomy" id="1764295"/>
    <lineage>
        <taxon>Eukaryota</taxon>
        <taxon>Viridiplantae</taxon>
        <taxon>Chlorophyta</taxon>
        <taxon>Chloropicophyceae</taxon>
        <taxon>Chloropicales</taxon>
        <taxon>Chloropicaceae</taxon>
        <taxon>Chloropicon</taxon>
    </lineage>
</organism>
<dbReference type="CDD" id="cd18042">
    <property type="entry name" value="DEXXQc_SETX"/>
    <property type="match status" value="1"/>
</dbReference>
<evidence type="ECO:0000313" key="9">
    <source>
        <dbReference type="Proteomes" id="UP000316726"/>
    </source>
</evidence>
<evidence type="ECO:0000259" key="6">
    <source>
        <dbReference type="Pfam" id="PF13086"/>
    </source>
</evidence>
<dbReference type="PANTHER" id="PTHR10887">
    <property type="entry name" value="DNA2/NAM7 HELICASE FAMILY"/>
    <property type="match status" value="1"/>
</dbReference>
<dbReference type="STRING" id="1764295.A0A5B8MVC1"/>
<feature type="domain" description="DNA2/NAM7 helicase-like C-terminal" evidence="7">
    <location>
        <begin position="632"/>
        <end position="825"/>
    </location>
</feature>
<dbReference type="InterPro" id="IPR027417">
    <property type="entry name" value="P-loop_NTPase"/>
</dbReference>
<keyword evidence="4" id="KW-0067">ATP-binding</keyword>
<feature type="compositionally biased region" description="Low complexity" evidence="5">
    <location>
        <begin position="20"/>
        <end position="44"/>
    </location>
</feature>
<dbReference type="GO" id="GO:0016787">
    <property type="term" value="F:hydrolase activity"/>
    <property type="evidence" value="ECO:0007669"/>
    <property type="project" value="UniProtKB-KW"/>
</dbReference>
<dbReference type="PANTHER" id="PTHR10887:SF538">
    <property type="entry name" value="HELICASE MAGATAMA 3-RELATED"/>
    <property type="match status" value="1"/>
</dbReference>
<dbReference type="InterPro" id="IPR045055">
    <property type="entry name" value="DNA2/NAM7-like"/>
</dbReference>
<dbReference type="SUPFAM" id="SSF52540">
    <property type="entry name" value="P-loop containing nucleoside triphosphate hydrolases"/>
    <property type="match status" value="1"/>
</dbReference>
<dbReference type="CDD" id="cd18808">
    <property type="entry name" value="SF1_C_Upf1"/>
    <property type="match status" value="1"/>
</dbReference>
<keyword evidence="9" id="KW-1185">Reference proteome</keyword>
<dbReference type="Proteomes" id="UP000316726">
    <property type="component" value="Chromosome 13"/>
</dbReference>
<dbReference type="EMBL" id="CP031046">
    <property type="protein sequence ID" value="QDZ24271.1"/>
    <property type="molecule type" value="Genomic_DNA"/>
</dbReference>
<feature type="region of interest" description="Disordered" evidence="5">
    <location>
        <begin position="1"/>
        <end position="70"/>
    </location>
</feature>
<name>A0A5B8MVC1_9CHLO</name>
<dbReference type="Pfam" id="PF13086">
    <property type="entry name" value="AAA_11"/>
    <property type="match status" value="2"/>
</dbReference>
<dbReference type="Pfam" id="PF13087">
    <property type="entry name" value="AAA_12"/>
    <property type="match status" value="1"/>
</dbReference>
<dbReference type="GO" id="GO:0005694">
    <property type="term" value="C:chromosome"/>
    <property type="evidence" value="ECO:0007669"/>
    <property type="project" value="UniProtKB-ARBA"/>
</dbReference>
<proteinExistence type="predicted"/>
<keyword evidence="3" id="KW-0347">Helicase</keyword>
<reference evidence="8 9" key="1">
    <citation type="submission" date="2018-07" db="EMBL/GenBank/DDBJ databases">
        <title>The complete nuclear genome of the prasinophyte Chloropicon primus (CCMP1205).</title>
        <authorList>
            <person name="Pombert J.-F."/>
            <person name="Otis C."/>
            <person name="Turmel M."/>
            <person name="Lemieux C."/>
        </authorList>
    </citation>
    <scope>NUCLEOTIDE SEQUENCE [LARGE SCALE GENOMIC DNA]</scope>
    <source>
        <strain evidence="8 9">CCMP1205</strain>
    </source>
</reference>
<keyword evidence="1" id="KW-0547">Nucleotide-binding</keyword>
<evidence type="ECO:0000256" key="4">
    <source>
        <dbReference type="ARBA" id="ARBA00022840"/>
    </source>
</evidence>
<dbReference type="Gene3D" id="3.40.50.300">
    <property type="entry name" value="P-loop containing nucleotide triphosphate hydrolases"/>
    <property type="match status" value="2"/>
</dbReference>
<dbReference type="OrthoDB" id="6513042at2759"/>
<dbReference type="GO" id="GO:0005524">
    <property type="term" value="F:ATP binding"/>
    <property type="evidence" value="ECO:0007669"/>
    <property type="project" value="UniProtKB-KW"/>
</dbReference>
<keyword evidence="2 8" id="KW-0378">Hydrolase</keyword>
<feature type="compositionally biased region" description="Basic residues" evidence="5">
    <location>
        <begin position="45"/>
        <end position="55"/>
    </location>
</feature>
<evidence type="ECO:0000256" key="3">
    <source>
        <dbReference type="ARBA" id="ARBA00022806"/>
    </source>
</evidence>
<dbReference type="FunFam" id="3.40.50.300:FF:000326">
    <property type="entry name" value="P-loop containing nucleoside triphosphate hydrolase"/>
    <property type="match status" value="1"/>
</dbReference>
<sequence>MKRQKTKAKGKAQPNKGKRVSFNNNNNNNNKGSTSSSSWSLQNKNRSKNHFGRGHGGREREREGEEDQTLKHGTSEWKLLQEVLSWDYLNLLTRQAGGKAKASGAERLPFEKRLREVPVAFDDVDHFEDVYEPLLLEECKAVLLRGWTDPGYLLYEARVAEAKGMEGDLNFIAAKLKLVGDNLAKGREVLTVPREEDKVYDSFMEKDIVLLTRENPDPDSNPGSKAHQKTYFLAYLLRKYEQSRSDVLELVVLAEGHRKKAAVDGSRSERVREELMGGGQAMVDLEEEEGERWWVSRIENMLSLLREHKAIFRLRGHPWEDLIIDPTGRRSMRPVVSESKPSRARKVPERLCTALGGTQNEKQVEVLRTSLDQSKVMLVQGPPGTGKTTTLCGLLSVLCHSHEYDFEKSFTKITLEDRPTKQEARRKFLLASPWMKQCDPRKLYPETDPPTYRVPQNPRLVLQKDARRPPRVLVCTPSNSALDEIALRIKKDGLVHFSGLRFEPSMVRTGVKRQVNNGVMDIYLPTLARERIGVKPKGKQDAEDWARFQKEEVAVLKDAQIVFSTLNYANNKIFQRSGVEFDYIVVDEAAQAVEPSCLIPLTCVGCKKFFMVGDPAQLPATVISQASHKYKYNRSLFNRFQLCKYPIHLLETQYRMHPSITRWPSKQFYQGQLVDAPNLEKSLAREWHDFPGFGPFSFYDVKSKSSKEFTSFVNDGQAEFAVAFLETLVAKFPDFSERPSVGIIATYQAMIPVVKAKLLSKFDEDFANSVEVLTVDSYQGREKDIILWTTVRTEGGNNLGFIRDRNRMNVALTRAKSTLIVIGDKAALRKNELWEDLIKESEKRGEMFDAREPFVRSLENQLEKKKMPNKKRQKV</sequence>
<protein>
    <submittedName>
        <fullName evidence="8">P-loop-containing nucleoside triphosphate hydrolase</fullName>
    </submittedName>
</protein>
<evidence type="ECO:0000256" key="5">
    <source>
        <dbReference type="SAM" id="MobiDB-lite"/>
    </source>
</evidence>
<dbReference type="InterPro" id="IPR047187">
    <property type="entry name" value="SF1_C_Upf1"/>
</dbReference>
<dbReference type="GO" id="GO:0004386">
    <property type="term" value="F:helicase activity"/>
    <property type="evidence" value="ECO:0007669"/>
    <property type="project" value="UniProtKB-KW"/>
</dbReference>
<feature type="compositionally biased region" description="Basic and acidic residues" evidence="5">
    <location>
        <begin position="56"/>
        <end position="70"/>
    </location>
</feature>
<evidence type="ECO:0000256" key="1">
    <source>
        <dbReference type="ARBA" id="ARBA00022741"/>
    </source>
</evidence>
<feature type="domain" description="DNA2/NAM7 helicase helicase" evidence="6">
    <location>
        <begin position="543"/>
        <end position="625"/>
    </location>
</feature>
<dbReference type="InterPro" id="IPR041677">
    <property type="entry name" value="DNA2/NAM7_AAA_11"/>
</dbReference>
<dbReference type="InterPro" id="IPR041679">
    <property type="entry name" value="DNA2/NAM7-like_C"/>
</dbReference>